<gene>
    <name evidence="2" type="ORF">JOQ06_019142</name>
</gene>
<evidence type="ECO:0000313" key="3">
    <source>
        <dbReference type="Proteomes" id="UP001219934"/>
    </source>
</evidence>
<dbReference type="AlphaFoldDB" id="A0AAD6ASS5"/>
<name>A0AAD6ASS5_9TELE</name>
<dbReference type="InterPro" id="IPR036397">
    <property type="entry name" value="RNaseH_sf"/>
</dbReference>
<keyword evidence="3" id="KW-1185">Reference proteome</keyword>
<dbReference type="GO" id="GO:0003676">
    <property type="term" value="F:nucleic acid binding"/>
    <property type="evidence" value="ECO:0007669"/>
    <property type="project" value="InterPro"/>
</dbReference>
<dbReference type="Proteomes" id="UP001219934">
    <property type="component" value="Unassembled WGS sequence"/>
</dbReference>
<dbReference type="EMBL" id="JAPTMU010000016">
    <property type="protein sequence ID" value="KAJ4930129.1"/>
    <property type="molecule type" value="Genomic_DNA"/>
</dbReference>
<dbReference type="PANTHER" id="PTHR23022">
    <property type="entry name" value="TRANSPOSABLE ELEMENT-RELATED"/>
    <property type="match status" value="1"/>
</dbReference>
<sequence length="254" mass="28681">MNPMEHLEYSQTMRNQIIWFDETKMDLFGLNAKHHVWRNPGTTHHLANTIPTVKHGGGSIMLWGCFSTAGTGRLVMIKGKMNAAMYREILDENLLQSALDLRLGQRFTFQQDPKHTATITKEQLQDKSVNVLEWPSQSPDFTPIERLWRDLKMALGARMRRHAYSISERSNVFTNLTDTGRVGVHRRSRQDTLEGRAGLSADRLAGGPPRCVYWRVRVACHGCVDVGLLELAANVSIRECAAVTVRPEAGSTER</sequence>
<feature type="domain" description="Tc1-like transposase DDE" evidence="1">
    <location>
        <begin position="16"/>
        <end position="157"/>
    </location>
</feature>
<dbReference type="InterPro" id="IPR052338">
    <property type="entry name" value="Transposase_5"/>
</dbReference>
<organism evidence="2 3">
    <name type="scientific">Pogonophryne albipinna</name>
    <dbReference type="NCBI Taxonomy" id="1090488"/>
    <lineage>
        <taxon>Eukaryota</taxon>
        <taxon>Metazoa</taxon>
        <taxon>Chordata</taxon>
        <taxon>Craniata</taxon>
        <taxon>Vertebrata</taxon>
        <taxon>Euteleostomi</taxon>
        <taxon>Actinopterygii</taxon>
        <taxon>Neopterygii</taxon>
        <taxon>Teleostei</taxon>
        <taxon>Neoteleostei</taxon>
        <taxon>Acanthomorphata</taxon>
        <taxon>Eupercaria</taxon>
        <taxon>Perciformes</taxon>
        <taxon>Notothenioidei</taxon>
        <taxon>Pogonophryne</taxon>
    </lineage>
</organism>
<comment type="caution">
    <text evidence="2">The sequence shown here is derived from an EMBL/GenBank/DDBJ whole genome shotgun (WGS) entry which is preliminary data.</text>
</comment>
<accession>A0AAD6ASS5</accession>
<evidence type="ECO:0000313" key="2">
    <source>
        <dbReference type="EMBL" id="KAJ4930129.1"/>
    </source>
</evidence>
<evidence type="ECO:0000259" key="1">
    <source>
        <dbReference type="Pfam" id="PF13358"/>
    </source>
</evidence>
<reference evidence="2" key="1">
    <citation type="submission" date="2022-11" db="EMBL/GenBank/DDBJ databases">
        <title>Chromosome-level genome of Pogonophryne albipinna.</title>
        <authorList>
            <person name="Jo E."/>
        </authorList>
    </citation>
    <scope>NUCLEOTIDE SEQUENCE</scope>
    <source>
        <strain evidence="2">SGF0006</strain>
        <tissue evidence="2">Muscle</tissue>
    </source>
</reference>
<proteinExistence type="predicted"/>
<dbReference type="Pfam" id="PF13358">
    <property type="entry name" value="DDE_3"/>
    <property type="match status" value="1"/>
</dbReference>
<protein>
    <recommendedName>
        <fullName evidence="1">Tc1-like transposase DDE domain-containing protein</fullName>
    </recommendedName>
</protein>
<dbReference type="PANTHER" id="PTHR23022:SF135">
    <property type="entry name" value="SI:DKEY-77F5.3"/>
    <property type="match status" value="1"/>
</dbReference>
<dbReference type="Gene3D" id="3.30.420.10">
    <property type="entry name" value="Ribonuclease H-like superfamily/Ribonuclease H"/>
    <property type="match status" value="1"/>
</dbReference>
<dbReference type="InterPro" id="IPR038717">
    <property type="entry name" value="Tc1-like_DDE_dom"/>
</dbReference>